<dbReference type="Gene3D" id="3.40.50.1470">
    <property type="entry name" value="Peptidyl-tRNA hydrolase"/>
    <property type="match status" value="1"/>
</dbReference>
<feature type="binding site" evidence="7">
    <location>
        <position position="78"/>
    </location>
    <ligand>
        <name>tRNA</name>
        <dbReference type="ChEBI" id="CHEBI:17843"/>
    </ligand>
</feature>
<dbReference type="InterPro" id="IPR018171">
    <property type="entry name" value="Pept_tRNA_hydro_CS"/>
</dbReference>
<dbReference type="CDD" id="cd00462">
    <property type="entry name" value="PTH"/>
    <property type="match status" value="1"/>
</dbReference>
<evidence type="ECO:0000256" key="1">
    <source>
        <dbReference type="ARBA" id="ARBA00013260"/>
    </source>
</evidence>
<dbReference type="HAMAP" id="MF_00083">
    <property type="entry name" value="Pept_tRNA_hydro_bact"/>
    <property type="match status" value="1"/>
</dbReference>
<feature type="active site" description="Proton acceptor" evidence="7">
    <location>
        <position position="33"/>
    </location>
</feature>
<evidence type="ECO:0000256" key="3">
    <source>
        <dbReference type="ARBA" id="ARBA00022801"/>
    </source>
</evidence>
<dbReference type="PANTHER" id="PTHR17224:SF1">
    <property type="entry name" value="PEPTIDYL-TRNA HYDROLASE"/>
    <property type="match status" value="1"/>
</dbReference>
<dbReference type="InterPro" id="IPR001328">
    <property type="entry name" value="Pept_tRNA_hydro"/>
</dbReference>
<comment type="function">
    <text evidence="7">Catalyzes the release of premature peptidyl moieties from peptidyl-tRNA molecules trapped in stalled 50S ribosomal subunits, and thus maintains levels of free tRNAs and 50S ribosomes.</text>
</comment>
<dbReference type="Pfam" id="PF01195">
    <property type="entry name" value="Pept_tRNA_hydro"/>
    <property type="match status" value="1"/>
</dbReference>
<evidence type="ECO:0000256" key="2">
    <source>
        <dbReference type="ARBA" id="ARBA00022555"/>
    </source>
</evidence>
<comment type="catalytic activity">
    <reaction evidence="7 8">
        <text>an N-acyl-L-alpha-aminoacyl-tRNA + H2O = an N-acyl-L-amino acid + a tRNA + H(+)</text>
        <dbReference type="Rhea" id="RHEA:54448"/>
        <dbReference type="Rhea" id="RHEA-COMP:10123"/>
        <dbReference type="Rhea" id="RHEA-COMP:13883"/>
        <dbReference type="ChEBI" id="CHEBI:15377"/>
        <dbReference type="ChEBI" id="CHEBI:15378"/>
        <dbReference type="ChEBI" id="CHEBI:59874"/>
        <dbReference type="ChEBI" id="CHEBI:78442"/>
        <dbReference type="ChEBI" id="CHEBI:138191"/>
        <dbReference type="EC" id="3.1.1.29"/>
    </reaction>
</comment>
<comment type="caution">
    <text evidence="10">The sequence shown here is derived from an EMBL/GenBank/DDBJ whole genome shotgun (WGS) entry which is preliminary data.</text>
</comment>
<keyword evidence="2 7" id="KW-0820">tRNA-binding</keyword>
<proteinExistence type="inferred from homology"/>
<feature type="binding site" evidence="7">
    <location>
        <position position="80"/>
    </location>
    <ligand>
        <name>tRNA</name>
        <dbReference type="ChEBI" id="CHEBI:17843"/>
    </ligand>
</feature>
<dbReference type="PROSITE" id="PS01196">
    <property type="entry name" value="PEPT_TRNA_HYDROL_2"/>
    <property type="match status" value="1"/>
</dbReference>
<organism evidence="10 11">
    <name type="scientific">Pallidibacillus thermolactis</name>
    <dbReference type="NCBI Taxonomy" id="251051"/>
    <lineage>
        <taxon>Bacteria</taxon>
        <taxon>Bacillati</taxon>
        <taxon>Bacillota</taxon>
        <taxon>Bacilli</taxon>
        <taxon>Bacillales</taxon>
        <taxon>Bacillaceae</taxon>
        <taxon>Pallidibacillus</taxon>
    </lineage>
</organism>
<feature type="site" description="Discriminates between blocked and unblocked aminoacyl-tRNA" evidence="7">
    <location>
        <position position="23"/>
    </location>
</feature>
<dbReference type="SUPFAM" id="SSF53178">
    <property type="entry name" value="Peptidyl-tRNA hydrolase-like"/>
    <property type="match status" value="1"/>
</dbReference>
<evidence type="ECO:0000256" key="9">
    <source>
        <dbReference type="RuleBase" id="RU004320"/>
    </source>
</evidence>
<evidence type="ECO:0000313" key="10">
    <source>
        <dbReference type="EMBL" id="MCU9594332.1"/>
    </source>
</evidence>
<keyword evidence="3 7" id="KW-0378">Hydrolase</keyword>
<dbReference type="NCBIfam" id="TIGR00447">
    <property type="entry name" value="pth"/>
    <property type="match status" value="1"/>
</dbReference>
<dbReference type="InterPro" id="IPR036416">
    <property type="entry name" value="Pept_tRNA_hydro_sf"/>
</dbReference>
<comment type="function">
    <text evidence="7">Hydrolyzes ribosome-free peptidyl-tRNAs (with 1 or more amino acids incorporated), which drop off the ribosome during protein synthesis, or as a result of ribosome stalling.</text>
</comment>
<comment type="subcellular location">
    <subcellularLocation>
        <location evidence="7">Cytoplasm</location>
    </subcellularLocation>
</comment>
<feature type="binding site" evidence="7">
    <location>
        <position position="126"/>
    </location>
    <ligand>
        <name>tRNA</name>
        <dbReference type="ChEBI" id="CHEBI:17843"/>
    </ligand>
</feature>
<evidence type="ECO:0000256" key="5">
    <source>
        <dbReference type="ARBA" id="ARBA00038063"/>
    </source>
</evidence>
<evidence type="ECO:0000256" key="8">
    <source>
        <dbReference type="RuleBase" id="RU000673"/>
    </source>
</evidence>
<name>A0ABT2WJY2_9BACI</name>
<dbReference type="Proteomes" id="UP001208656">
    <property type="component" value="Unassembled WGS sequence"/>
</dbReference>
<keyword evidence="11" id="KW-1185">Reference proteome</keyword>
<sequence>MIFDNQVREIGGKQVKLIVGLGNPGKEYEETRHNIGFKVIDELSKELQIPLNESKFKGLYGKGNINGERVLLLKPMTYMNLSGEAVSALMNFYKISAEELLVIYDELDLPVGKIRLRYKGSAGGHNGIKSIIQHIGTQEFKRIRIGIDRPERGKSISDYVLGKFNKEDIPIIEEMVQKSVKACEEWIDKPFLEVMNIYNQ</sequence>
<evidence type="ECO:0000256" key="7">
    <source>
        <dbReference type="HAMAP-Rule" id="MF_00083"/>
    </source>
</evidence>
<dbReference type="EMBL" id="JAOUSE010000018">
    <property type="protein sequence ID" value="MCU9594332.1"/>
    <property type="molecule type" value="Genomic_DNA"/>
</dbReference>
<evidence type="ECO:0000256" key="4">
    <source>
        <dbReference type="ARBA" id="ARBA00022884"/>
    </source>
</evidence>
<dbReference type="PROSITE" id="PS01195">
    <property type="entry name" value="PEPT_TRNA_HYDROL_1"/>
    <property type="match status" value="1"/>
</dbReference>
<keyword evidence="4 7" id="KW-0694">RNA-binding</keyword>
<evidence type="ECO:0000256" key="6">
    <source>
        <dbReference type="ARBA" id="ARBA00050038"/>
    </source>
</evidence>
<evidence type="ECO:0000313" key="11">
    <source>
        <dbReference type="Proteomes" id="UP001208656"/>
    </source>
</evidence>
<dbReference type="GO" id="GO:0004045">
    <property type="term" value="F:peptidyl-tRNA hydrolase activity"/>
    <property type="evidence" value="ECO:0007669"/>
    <property type="project" value="UniProtKB-EC"/>
</dbReference>
<dbReference type="EC" id="3.1.1.29" evidence="1 7"/>
<keyword evidence="7" id="KW-0963">Cytoplasm</keyword>
<reference evidence="10 11" key="1">
    <citation type="submission" date="2022-10" db="EMBL/GenBank/DDBJ databases">
        <title>Description of Fervidibacillus gen. nov. in the family Fervidibacillaceae fam. nov. with two species, Fervidibacillus albus sp. nov., and Fervidibacillus halotolerans sp. nov., isolated from tidal flat sediments.</title>
        <authorList>
            <person name="Kwon K.K."/>
            <person name="Yang S.-H."/>
        </authorList>
    </citation>
    <scope>NUCLEOTIDE SEQUENCE [LARGE SCALE GENOMIC DNA]</scope>
    <source>
        <strain evidence="10 11">DSM 23332</strain>
    </source>
</reference>
<comment type="similarity">
    <text evidence="5 7 9">Belongs to the PTH family.</text>
</comment>
<comment type="subunit">
    <text evidence="7">Monomer.</text>
</comment>
<dbReference type="PANTHER" id="PTHR17224">
    <property type="entry name" value="PEPTIDYL-TRNA HYDROLASE"/>
    <property type="match status" value="1"/>
</dbReference>
<accession>A0ABT2WJY2</accession>
<protein>
    <recommendedName>
        <fullName evidence="6 7">Peptidyl-tRNA hydrolase</fullName>
        <shortName evidence="7">Pth</shortName>
        <ecNumber evidence="1 7">3.1.1.29</ecNumber>
    </recommendedName>
</protein>
<gene>
    <name evidence="7 10" type="primary">pth</name>
    <name evidence="10" type="ORF">OEV82_07675</name>
</gene>
<feature type="site" description="Stabilizes the basic form of H active site to accept a proton" evidence="7">
    <location>
        <position position="105"/>
    </location>
</feature>
<feature type="binding site" evidence="7">
    <location>
        <position position="28"/>
    </location>
    <ligand>
        <name>tRNA</name>
        <dbReference type="ChEBI" id="CHEBI:17843"/>
    </ligand>
</feature>